<dbReference type="KEGG" id="aagg:ETAA8_23660"/>
<evidence type="ECO:0000313" key="1">
    <source>
        <dbReference type="EMBL" id="QDU27279.1"/>
    </source>
</evidence>
<sequence>MTSPFLRSLIVTGLVLLAGCDNKPTVFPVTGSVKFADGSPLAGGTIEFRNVTDDIAKQVNAHAEIGPDGKFKLEALVGEHEVVVFAPPSPEVGNLNSEPKPSPLQRKFMDYKTSGLRFEVLPNNQNTYDIPVGTRVPGSY</sequence>
<name>A0A517YAL6_9BACT</name>
<dbReference type="AlphaFoldDB" id="A0A517YAL6"/>
<gene>
    <name evidence="1" type="ORF">ETAA8_23660</name>
</gene>
<dbReference type="Proteomes" id="UP000315017">
    <property type="component" value="Chromosome"/>
</dbReference>
<reference evidence="1 2" key="1">
    <citation type="submission" date="2019-02" db="EMBL/GenBank/DDBJ databases">
        <title>Deep-cultivation of Planctomycetes and their phenomic and genomic characterization uncovers novel biology.</title>
        <authorList>
            <person name="Wiegand S."/>
            <person name="Jogler M."/>
            <person name="Boedeker C."/>
            <person name="Pinto D."/>
            <person name="Vollmers J."/>
            <person name="Rivas-Marin E."/>
            <person name="Kohn T."/>
            <person name="Peeters S.H."/>
            <person name="Heuer A."/>
            <person name="Rast P."/>
            <person name="Oberbeckmann S."/>
            <person name="Bunk B."/>
            <person name="Jeske O."/>
            <person name="Meyerdierks A."/>
            <person name="Storesund J.E."/>
            <person name="Kallscheuer N."/>
            <person name="Luecker S."/>
            <person name="Lage O.M."/>
            <person name="Pohl T."/>
            <person name="Merkel B.J."/>
            <person name="Hornburger P."/>
            <person name="Mueller R.-W."/>
            <person name="Bruemmer F."/>
            <person name="Labrenz M."/>
            <person name="Spormann A.M."/>
            <person name="Op den Camp H."/>
            <person name="Overmann J."/>
            <person name="Amann R."/>
            <person name="Jetten M.S.M."/>
            <person name="Mascher T."/>
            <person name="Medema M.H."/>
            <person name="Devos D.P."/>
            <person name="Kaster A.-K."/>
            <person name="Ovreas L."/>
            <person name="Rohde M."/>
            <person name="Galperin M.Y."/>
            <person name="Jogler C."/>
        </authorList>
    </citation>
    <scope>NUCLEOTIDE SEQUENCE [LARGE SCALE GENOMIC DNA]</scope>
    <source>
        <strain evidence="1 2">ETA_A8</strain>
    </source>
</reference>
<protein>
    <recommendedName>
        <fullName evidence="3">Carboxypeptidase regulatory-like domain-containing protein</fullName>
    </recommendedName>
</protein>
<keyword evidence="2" id="KW-1185">Reference proteome</keyword>
<dbReference type="PROSITE" id="PS51257">
    <property type="entry name" value="PROKAR_LIPOPROTEIN"/>
    <property type="match status" value="1"/>
</dbReference>
<dbReference type="OrthoDB" id="289097at2"/>
<dbReference type="EMBL" id="CP036274">
    <property type="protein sequence ID" value="QDU27279.1"/>
    <property type="molecule type" value="Genomic_DNA"/>
</dbReference>
<evidence type="ECO:0000313" key="2">
    <source>
        <dbReference type="Proteomes" id="UP000315017"/>
    </source>
</evidence>
<dbReference type="RefSeq" id="WP_145088131.1">
    <property type="nucleotide sequence ID" value="NZ_CP036274.1"/>
</dbReference>
<organism evidence="1 2">
    <name type="scientific">Anatilimnocola aggregata</name>
    <dbReference type="NCBI Taxonomy" id="2528021"/>
    <lineage>
        <taxon>Bacteria</taxon>
        <taxon>Pseudomonadati</taxon>
        <taxon>Planctomycetota</taxon>
        <taxon>Planctomycetia</taxon>
        <taxon>Pirellulales</taxon>
        <taxon>Pirellulaceae</taxon>
        <taxon>Anatilimnocola</taxon>
    </lineage>
</organism>
<evidence type="ECO:0008006" key="3">
    <source>
        <dbReference type="Google" id="ProtNLM"/>
    </source>
</evidence>
<accession>A0A517YAL6</accession>
<proteinExistence type="predicted"/>